<evidence type="ECO:0000256" key="1">
    <source>
        <dbReference type="ARBA" id="ARBA00007626"/>
    </source>
</evidence>
<dbReference type="Proteomes" id="UP001293593">
    <property type="component" value="Unassembled WGS sequence"/>
</dbReference>
<dbReference type="PANTHER" id="PTHR47447">
    <property type="entry name" value="OS03G0856100 PROTEIN"/>
    <property type="match status" value="1"/>
</dbReference>
<evidence type="ECO:0000256" key="2">
    <source>
        <dbReference type="ARBA" id="ARBA00022737"/>
    </source>
</evidence>
<dbReference type="InterPro" id="IPR002885">
    <property type="entry name" value="PPR_rpt"/>
</dbReference>
<proteinExistence type="inferred from homology"/>
<dbReference type="AlphaFoldDB" id="A0AAE1MJ89"/>
<evidence type="ECO:0000256" key="3">
    <source>
        <dbReference type="PROSITE-ProRule" id="PRU00708"/>
    </source>
</evidence>
<comment type="caution">
    <text evidence="5">The sequence shown here is derived from an EMBL/GenBank/DDBJ whole genome shotgun (WGS) entry which is preliminary data.</text>
</comment>
<reference evidence="5" key="1">
    <citation type="submission" date="2023-10" db="EMBL/GenBank/DDBJ databases">
        <title>Chromosome-level genome of the transformable northern wattle, Acacia crassicarpa.</title>
        <authorList>
            <person name="Massaro I."/>
            <person name="Sinha N.R."/>
            <person name="Poethig S."/>
            <person name="Leichty A.R."/>
        </authorList>
    </citation>
    <scope>NUCLEOTIDE SEQUENCE</scope>
    <source>
        <strain evidence="5">Acra3RX</strain>
        <tissue evidence="5">Leaf</tissue>
    </source>
</reference>
<dbReference type="InterPro" id="IPR002625">
    <property type="entry name" value="Smr_dom"/>
</dbReference>
<dbReference type="InterPro" id="IPR036063">
    <property type="entry name" value="Smr_dom_sf"/>
</dbReference>
<organism evidence="5 6">
    <name type="scientific">Acacia crassicarpa</name>
    <name type="common">northern wattle</name>
    <dbReference type="NCBI Taxonomy" id="499986"/>
    <lineage>
        <taxon>Eukaryota</taxon>
        <taxon>Viridiplantae</taxon>
        <taxon>Streptophyta</taxon>
        <taxon>Embryophyta</taxon>
        <taxon>Tracheophyta</taxon>
        <taxon>Spermatophyta</taxon>
        <taxon>Magnoliopsida</taxon>
        <taxon>eudicotyledons</taxon>
        <taxon>Gunneridae</taxon>
        <taxon>Pentapetalae</taxon>
        <taxon>rosids</taxon>
        <taxon>fabids</taxon>
        <taxon>Fabales</taxon>
        <taxon>Fabaceae</taxon>
        <taxon>Caesalpinioideae</taxon>
        <taxon>mimosoid clade</taxon>
        <taxon>Acacieae</taxon>
        <taxon>Acacia</taxon>
    </lineage>
</organism>
<dbReference type="InterPro" id="IPR011990">
    <property type="entry name" value="TPR-like_helical_dom_sf"/>
</dbReference>
<name>A0AAE1MJ89_9FABA</name>
<keyword evidence="6" id="KW-1185">Reference proteome</keyword>
<dbReference type="PROSITE" id="PS51375">
    <property type="entry name" value="PPR"/>
    <property type="match status" value="2"/>
</dbReference>
<gene>
    <name evidence="5" type="ORF">QN277_022934</name>
</gene>
<accession>A0AAE1MJ89</accession>
<dbReference type="Gene3D" id="1.25.40.10">
    <property type="entry name" value="Tetratricopeptide repeat domain"/>
    <property type="match status" value="1"/>
</dbReference>
<comment type="similarity">
    <text evidence="1">Belongs to the PPR family. P subfamily.</text>
</comment>
<evidence type="ECO:0000313" key="6">
    <source>
        <dbReference type="Proteomes" id="UP001293593"/>
    </source>
</evidence>
<sequence>MMMSSVQPWWNQRPNRGVMVECALTKQGQHFLKKVAISGDPSTTNNLIRRFVQNSPKSVSLSTLCHLLSPSTVQPHHSSIALPLYARIAEAPWYSWNPKIVAELAALLDKQEQYSAWETLISEATSKLESCSRDLALFYCKLLEYHSKQSSERGFEIAYSCLSHLLHSSSSSIYIRRRVYEHMVSGLCLMDRPCEAENLVKDMRTKSLEPSAFEFKSIMYGYGRLGLFQDLERILVQMEKEGFVIDTVCSNMVLSAYGIHGECSNMVSWLQRMRNSSIPFSVRTYNSVLNSCPVIMGKLVDLNDFPLSIEELNASLEGDEAMVVGELIKSTEILEEVMVWDSKQAKLDLHGLHLGSSYLIMLLWLQEMRRRLNDSSYAVPAEVVVVCGLGKHSNLRGQSPVKMLVKEMMVKMTSPLRIDDRKNNGCFVAKGKTVRDWLCFGHELEKTEYAKS</sequence>
<dbReference type="SMART" id="SM00463">
    <property type="entry name" value="SMR"/>
    <property type="match status" value="1"/>
</dbReference>
<feature type="repeat" description="PPR" evidence="3">
    <location>
        <begin position="176"/>
        <end position="210"/>
    </location>
</feature>
<dbReference type="NCBIfam" id="TIGR00756">
    <property type="entry name" value="PPR"/>
    <property type="match status" value="1"/>
</dbReference>
<dbReference type="EMBL" id="JAWXYG010000006">
    <property type="protein sequence ID" value="KAK4269827.1"/>
    <property type="molecule type" value="Genomic_DNA"/>
</dbReference>
<protein>
    <recommendedName>
        <fullName evidence="4">Smr domain-containing protein</fullName>
    </recommendedName>
</protein>
<dbReference type="PANTHER" id="PTHR47447:SF15">
    <property type="entry name" value="OS02G0120000 PROTEIN"/>
    <property type="match status" value="1"/>
</dbReference>
<keyword evidence="2" id="KW-0677">Repeat</keyword>
<dbReference type="PROSITE" id="PS50828">
    <property type="entry name" value="SMR"/>
    <property type="match status" value="1"/>
</dbReference>
<feature type="repeat" description="PPR" evidence="3">
    <location>
        <begin position="211"/>
        <end position="245"/>
    </location>
</feature>
<feature type="domain" description="Smr" evidence="4">
    <location>
        <begin position="347"/>
        <end position="438"/>
    </location>
</feature>
<dbReference type="Gene3D" id="3.30.1370.110">
    <property type="match status" value="1"/>
</dbReference>
<evidence type="ECO:0000313" key="5">
    <source>
        <dbReference type="EMBL" id="KAK4269827.1"/>
    </source>
</evidence>
<evidence type="ECO:0000259" key="4">
    <source>
        <dbReference type="PROSITE" id="PS50828"/>
    </source>
</evidence>
<dbReference type="SUPFAM" id="SSF160443">
    <property type="entry name" value="SMR domain-like"/>
    <property type="match status" value="1"/>
</dbReference>